<keyword evidence="9" id="KW-1185">Reference proteome</keyword>
<accession>A0A9W9KFV2</accession>
<comment type="similarity">
    <text evidence="5">Belongs to the SAT4 family.</text>
</comment>
<dbReference type="Proteomes" id="UP001149074">
    <property type="component" value="Unassembled WGS sequence"/>
</dbReference>
<feature type="transmembrane region" description="Helical" evidence="6">
    <location>
        <begin position="250"/>
        <end position="274"/>
    </location>
</feature>
<sequence length="382" mass="42542">MASSTTENPDFLAQSRVSEVLAGYITPIPLELLTTGLRIYVKLRPSSKDRWAFDDYLIVWATAMGIAVCVSGLVYGPPYGFGRHIEAVPTEDLKIFMMGDYIFSHFYNAAIVGTKLSVLALYHRIFVTRSFRLMVISTAVFIFLWFCAMEISLGLECRPIQVFWDASVKGKCNNLVALTYFTNIVNLVADIWIFILPLPVIYKLQISISRKIGLSFLFGVGLATCAISAARLSVVVSQGSPDFTWAGVPLGVLSAFEPLGGILCANLPVLYRYFAKAFKTIKSAGRSHHSQSGYDYSNQHERSTRSVTNKWFKLPNASTTSDDKYITTSVVRGPNIDDDTTELRPMDGNTIAIQRMFVQDVSTYQDVEAMNQEVVRAHSNKL</sequence>
<dbReference type="GO" id="GO:0016020">
    <property type="term" value="C:membrane"/>
    <property type="evidence" value="ECO:0007669"/>
    <property type="project" value="UniProtKB-SubCell"/>
</dbReference>
<evidence type="ECO:0000256" key="6">
    <source>
        <dbReference type="SAM" id="Phobius"/>
    </source>
</evidence>
<dbReference type="EMBL" id="JAPQKI010000004">
    <property type="protein sequence ID" value="KAJ5103607.1"/>
    <property type="molecule type" value="Genomic_DNA"/>
</dbReference>
<gene>
    <name evidence="8" type="ORF">N7532_004136</name>
</gene>
<dbReference type="GeneID" id="81355609"/>
<dbReference type="AlphaFoldDB" id="A0A9W9KFV2"/>
<reference evidence="8" key="1">
    <citation type="submission" date="2022-11" db="EMBL/GenBank/DDBJ databases">
        <authorList>
            <person name="Petersen C."/>
        </authorList>
    </citation>
    <scope>NUCLEOTIDE SEQUENCE</scope>
    <source>
        <strain evidence="8">IBT 30761</strain>
    </source>
</reference>
<comment type="subcellular location">
    <subcellularLocation>
        <location evidence="1">Membrane</location>
        <topology evidence="1">Multi-pass membrane protein</topology>
    </subcellularLocation>
</comment>
<organism evidence="8 9">
    <name type="scientific">Penicillium argentinense</name>
    <dbReference type="NCBI Taxonomy" id="1131581"/>
    <lineage>
        <taxon>Eukaryota</taxon>
        <taxon>Fungi</taxon>
        <taxon>Dikarya</taxon>
        <taxon>Ascomycota</taxon>
        <taxon>Pezizomycotina</taxon>
        <taxon>Eurotiomycetes</taxon>
        <taxon>Eurotiomycetidae</taxon>
        <taxon>Eurotiales</taxon>
        <taxon>Aspergillaceae</taxon>
        <taxon>Penicillium</taxon>
    </lineage>
</organism>
<dbReference type="InterPro" id="IPR049326">
    <property type="entry name" value="Rhodopsin_dom_fungi"/>
</dbReference>
<feature type="domain" description="Rhodopsin" evidence="7">
    <location>
        <begin position="38"/>
        <end position="275"/>
    </location>
</feature>
<keyword evidence="3 6" id="KW-1133">Transmembrane helix</keyword>
<evidence type="ECO:0000256" key="1">
    <source>
        <dbReference type="ARBA" id="ARBA00004141"/>
    </source>
</evidence>
<feature type="transmembrane region" description="Helical" evidence="6">
    <location>
        <begin position="175"/>
        <end position="200"/>
    </location>
</feature>
<feature type="transmembrane region" description="Helical" evidence="6">
    <location>
        <begin position="212"/>
        <end position="230"/>
    </location>
</feature>
<dbReference type="InterPro" id="IPR052337">
    <property type="entry name" value="SAT4-like"/>
</dbReference>
<feature type="transmembrane region" description="Helical" evidence="6">
    <location>
        <begin position="133"/>
        <end position="155"/>
    </location>
</feature>
<dbReference type="Pfam" id="PF20684">
    <property type="entry name" value="Fung_rhodopsin"/>
    <property type="match status" value="1"/>
</dbReference>
<evidence type="ECO:0000256" key="2">
    <source>
        <dbReference type="ARBA" id="ARBA00022692"/>
    </source>
</evidence>
<keyword evidence="2 6" id="KW-0812">Transmembrane</keyword>
<protein>
    <submittedName>
        <fullName evidence="8">Integral membrane PTH11-like protein</fullName>
    </submittedName>
</protein>
<evidence type="ECO:0000313" key="9">
    <source>
        <dbReference type="Proteomes" id="UP001149074"/>
    </source>
</evidence>
<name>A0A9W9KFV2_9EURO</name>
<dbReference type="OrthoDB" id="3529975at2759"/>
<evidence type="ECO:0000256" key="4">
    <source>
        <dbReference type="ARBA" id="ARBA00023136"/>
    </source>
</evidence>
<feature type="transmembrane region" description="Helical" evidence="6">
    <location>
        <begin position="95"/>
        <end position="121"/>
    </location>
</feature>
<evidence type="ECO:0000259" key="7">
    <source>
        <dbReference type="Pfam" id="PF20684"/>
    </source>
</evidence>
<dbReference type="PANTHER" id="PTHR33048">
    <property type="entry name" value="PTH11-LIKE INTEGRAL MEMBRANE PROTEIN (AFU_ORTHOLOGUE AFUA_5G11245)"/>
    <property type="match status" value="1"/>
</dbReference>
<comment type="caution">
    <text evidence="8">The sequence shown here is derived from an EMBL/GenBank/DDBJ whole genome shotgun (WGS) entry which is preliminary data.</text>
</comment>
<evidence type="ECO:0000313" key="8">
    <source>
        <dbReference type="EMBL" id="KAJ5103607.1"/>
    </source>
</evidence>
<dbReference type="PANTHER" id="PTHR33048:SF8">
    <property type="entry name" value="INTEGRAL MEMBRANE PROTEIN-RELATED"/>
    <property type="match status" value="1"/>
</dbReference>
<evidence type="ECO:0000256" key="3">
    <source>
        <dbReference type="ARBA" id="ARBA00022989"/>
    </source>
</evidence>
<keyword evidence="4 6" id="KW-0472">Membrane</keyword>
<feature type="transmembrane region" description="Helical" evidence="6">
    <location>
        <begin position="20"/>
        <end position="41"/>
    </location>
</feature>
<proteinExistence type="inferred from homology"/>
<dbReference type="RefSeq" id="XP_056476987.1">
    <property type="nucleotide sequence ID" value="XM_056616630.1"/>
</dbReference>
<feature type="transmembrane region" description="Helical" evidence="6">
    <location>
        <begin position="53"/>
        <end position="75"/>
    </location>
</feature>
<evidence type="ECO:0000256" key="5">
    <source>
        <dbReference type="ARBA" id="ARBA00038359"/>
    </source>
</evidence>
<reference evidence="8" key="2">
    <citation type="journal article" date="2023" name="IMA Fungus">
        <title>Comparative genomic study of the Penicillium genus elucidates a diverse pangenome and 15 lateral gene transfer events.</title>
        <authorList>
            <person name="Petersen C."/>
            <person name="Sorensen T."/>
            <person name="Nielsen M.R."/>
            <person name="Sondergaard T.E."/>
            <person name="Sorensen J.L."/>
            <person name="Fitzpatrick D.A."/>
            <person name="Frisvad J.C."/>
            <person name="Nielsen K.L."/>
        </authorList>
    </citation>
    <scope>NUCLEOTIDE SEQUENCE</scope>
    <source>
        <strain evidence="8">IBT 30761</strain>
    </source>
</reference>